<proteinExistence type="predicted"/>
<dbReference type="EMBL" id="JACHMQ010000001">
    <property type="protein sequence ID" value="MBB6397990.1"/>
    <property type="molecule type" value="Genomic_DNA"/>
</dbReference>
<dbReference type="Proteomes" id="UP000546324">
    <property type="component" value="Unassembled WGS sequence"/>
</dbReference>
<reference evidence="1 2" key="1">
    <citation type="submission" date="2020-08" db="EMBL/GenBank/DDBJ databases">
        <title>Sequencing the genomes of 1000 actinobacteria strains.</title>
        <authorList>
            <person name="Klenk H.-P."/>
        </authorList>
    </citation>
    <scope>NUCLEOTIDE SEQUENCE [LARGE SCALE GENOMIC DNA]</scope>
    <source>
        <strain evidence="1 2">DSM 43675</strain>
    </source>
</reference>
<organism evidence="1 2">
    <name type="scientific">Actinomadura coerulea</name>
    <dbReference type="NCBI Taxonomy" id="46159"/>
    <lineage>
        <taxon>Bacteria</taxon>
        <taxon>Bacillati</taxon>
        <taxon>Actinomycetota</taxon>
        <taxon>Actinomycetes</taxon>
        <taxon>Streptosporangiales</taxon>
        <taxon>Thermomonosporaceae</taxon>
        <taxon>Actinomadura</taxon>
    </lineage>
</organism>
<evidence type="ECO:0000313" key="2">
    <source>
        <dbReference type="Proteomes" id="UP000546324"/>
    </source>
</evidence>
<gene>
    <name evidence="1" type="ORF">BKA00_004904</name>
</gene>
<protein>
    <submittedName>
        <fullName evidence="1">Uncharacterized protein</fullName>
    </submittedName>
</protein>
<name>A0A7X0G3G5_9ACTN</name>
<sequence length="98" mass="10384">MVGGEVSALWAEHLELTFPDALRWLDAPSGESVAALDACVAGCISAYLRGGTLDSERRSALNGLLSDLRGVLPRLSGEGAEYVARLLRMAELVDAALR</sequence>
<keyword evidence="2" id="KW-1185">Reference proteome</keyword>
<comment type="caution">
    <text evidence="1">The sequence shown here is derived from an EMBL/GenBank/DDBJ whole genome shotgun (WGS) entry which is preliminary data.</text>
</comment>
<evidence type="ECO:0000313" key="1">
    <source>
        <dbReference type="EMBL" id="MBB6397990.1"/>
    </source>
</evidence>
<dbReference type="AlphaFoldDB" id="A0A7X0G3G5"/>
<accession>A0A7X0G3G5</accession>